<dbReference type="EMBL" id="BAABHK010000004">
    <property type="protein sequence ID" value="GAA4626666.1"/>
    <property type="molecule type" value="Genomic_DNA"/>
</dbReference>
<protein>
    <submittedName>
        <fullName evidence="2">Uncharacterized protein</fullName>
    </submittedName>
</protein>
<comment type="caution">
    <text evidence="2">The sequence shown here is derived from an EMBL/GenBank/DDBJ whole genome shotgun (WGS) entry which is preliminary data.</text>
</comment>
<reference evidence="3" key="1">
    <citation type="journal article" date="2019" name="Int. J. Syst. Evol. Microbiol.">
        <title>The Global Catalogue of Microorganisms (GCM) 10K type strain sequencing project: providing services to taxonomists for standard genome sequencing and annotation.</title>
        <authorList>
            <consortium name="The Broad Institute Genomics Platform"/>
            <consortium name="The Broad Institute Genome Sequencing Center for Infectious Disease"/>
            <person name="Wu L."/>
            <person name="Ma J."/>
        </authorList>
    </citation>
    <scope>NUCLEOTIDE SEQUENCE [LARGE SCALE GENOMIC DNA]</scope>
    <source>
        <strain evidence="3">JCM 17939</strain>
    </source>
</reference>
<dbReference type="RefSeq" id="WP_345431966.1">
    <property type="nucleotide sequence ID" value="NZ_BAABHK010000004.1"/>
</dbReference>
<evidence type="ECO:0000256" key="1">
    <source>
        <dbReference type="SAM" id="MobiDB-lite"/>
    </source>
</evidence>
<accession>A0ABP8UCP7</accession>
<dbReference type="Proteomes" id="UP001501442">
    <property type="component" value="Unassembled WGS sequence"/>
</dbReference>
<evidence type="ECO:0000313" key="3">
    <source>
        <dbReference type="Proteomes" id="UP001501442"/>
    </source>
</evidence>
<sequence>MSTSIFTGDFGELRVETEMIDVTSSLPKPDPNWTYTDENGHEHRYEDGYPTLVRVVDDRYIDEFGDEMEEAHLECRQCGEHQAGQGRPVAVPRVRPRPHGLLPERRTDQRGTLPRDRCAVRRAERMSEQPRQMQDLERAFAQAGREIGKALGEFSFVTRAQGAMGFMVQGNAERAREALDGFTPEQRARVAEAARNLAELADE</sequence>
<feature type="compositionally biased region" description="Basic and acidic residues" evidence="1">
    <location>
        <begin position="102"/>
        <end position="113"/>
    </location>
</feature>
<feature type="region of interest" description="Disordered" evidence="1">
    <location>
        <begin position="84"/>
        <end position="113"/>
    </location>
</feature>
<organism evidence="2 3">
    <name type="scientific">Actinoallomurus vinaceus</name>
    <dbReference type="NCBI Taxonomy" id="1080074"/>
    <lineage>
        <taxon>Bacteria</taxon>
        <taxon>Bacillati</taxon>
        <taxon>Actinomycetota</taxon>
        <taxon>Actinomycetes</taxon>
        <taxon>Streptosporangiales</taxon>
        <taxon>Thermomonosporaceae</taxon>
        <taxon>Actinoallomurus</taxon>
    </lineage>
</organism>
<evidence type="ECO:0000313" key="2">
    <source>
        <dbReference type="EMBL" id="GAA4626666.1"/>
    </source>
</evidence>
<name>A0ABP8UCP7_9ACTN</name>
<keyword evidence="3" id="KW-1185">Reference proteome</keyword>
<proteinExistence type="predicted"/>
<gene>
    <name evidence="2" type="ORF">GCM10023196_035810</name>
</gene>